<dbReference type="InterPro" id="IPR004352">
    <property type="entry name" value="GH114_TIM-barrel"/>
</dbReference>
<feature type="domain" description="Glycoside-hydrolase family GH114 TIM-barrel" evidence="1">
    <location>
        <begin position="64"/>
        <end position="283"/>
    </location>
</feature>
<reference evidence="2" key="1">
    <citation type="submission" date="2021-01" db="EMBL/GenBank/DDBJ databases">
        <title>Whole genome shotgun sequence of Virgisporangium aurantiacum NBRC 16421.</title>
        <authorList>
            <person name="Komaki H."/>
            <person name="Tamura T."/>
        </authorList>
    </citation>
    <scope>NUCLEOTIDE SEQUENCE</scope>
    <source>
        <strain evidence="2">NBRC 16421</strain>
    </source>
</reference>
<dbReference type="AlphaFoldDB" id="A0A8J3Z8S2"/>
<protein>
    <submittedName>
        <fullName evidence="2">Endo alpha-1,4 polygalactosaminidase</fullName>
    </submittedName>
</protein>
<organism evidence="2 3">
    <name type="scientific">Virgisporangium aurantiacum</name>
    <dbReference type="NCBI Taxonomy" id="175570"/>
    <lineage>
        <taxon>Bacteria</taxon>
        <taxon>Bacillati</taxon>
        <taxon>Actinomycetota</taxon>
        <taxon>Actinomycetes</taxon>
        <taxon>Micromonosporales</taxon>
        <taxon>Micromonosporaceae</taxon>
        <taxon>Virgisporangium</taxon>
    </lineage>
</organism>
<evidence type="ECO:0000259" key="1">
    <source>
        <dbReference type="Pfam" id="PF03537"/>
    </source>
</evidence>
<dbReference type="Proteomes" id="UP000612585">
    <property type="component" value="Unassembled WGS sequence"/>
</dbReference>
<gene>
    <name evidence="2" type="ORF">Vau01_069920</name>
</gene>
<dbReference type="RefSeq" id="WP_204001827.1">
    <property type="nucleotide sequence ID" value="NZ_BOPG01000047.1"/>
</dbReference>
<dbReference type="InterPro" id="IPR013785">
    <property type="entry name" value="Aldolase_TIM"/>
</dbReference>
<evidence type="ECO:0000313" key="2">
    <source>
        <dbReference type="EMBL" id="GIJ59476.1"/>
    </source>
</evidence>
<name>A0A8J3Z8S2_9ACTN</name>
<dbReference type="SUPFAM" id="SSF51445">
    <property type="entry name" value="(Trans)glycosidases"/>
    <property type="match status" value="1"/>
</dbReference>
<dbReference type="Pfam" id="PF03537">
    <property type="entry name" value="Glyco_hydro_114"/>
    <property type="match status" value="1"/>
</dbReference>
<dbReference type="EMBL" id="BOPG01000047">
    <property type="protein sequence ID" value="GIJ59476.1"/>
    <property type="molecule type" value="Genomic_DNA"/>
</dbReference>
<proteinExistence type="predicted"/>
<sequence>MRSFRLVLGGAALVVALAAGIALWSFRSEKNIDDADAPPPLSPSAVDASPVTVGEWWRPRAGLTWQWQLSGKLDRSVDAQVYDVDGQDTSAADVAALRAAGRRTICYVNAGAWEKWRPDAGKFPKSVLGKELDGWPGERWLDIRQWKTLEPILAARFDTCKAKGFDAVEPDNVDGYANKSGFPLKAADQLTFNRRLADLAHRRGLAVGLKNDVDQAAELAPQFDFAVNEECAQYDECDKLAVFVKAGKPVFHVEYEKESGRFCPESRRLGFSSMRKKPELDAWRETC</sequence>
<dbReference type="PANTHER" id="PTHR35273">
    <property type="entry name" value="ALPHA-1,4 POLYGALACTOSAMINIDASE, PUTATIVE (AFU_ORTHOLOGUE AFUA_3G07890)-RELATED"/>
    <property type="match status" value="1"/>
</dbReference>
<dbReference type="InterPro" id="IPR017853">
    <property type="entry name" value="GH"/>
</dbReference>
<dbReference type="PANTHER" id="PTHR35273:SF2">
    <property type="entry name" value="ALPHA-GALACTOSIDASE"/>
    <property type="match status" value="1"/>
</dbReference>
<dbReference type="Gene3D" id="3.20.20.70">
    <property type="entry name" value="Aldolase class I"/>
    <property type="match status" value="1"/>
</dbReference>
<accession>A0A8J3Z8S2</accession>
<comment type="caution">
    <text evidence="2">The sequence shown here is derived from an EMBL/GenBank/DDBJ whole genome shotgun (WGS) entry which is preliminary data.</text>
</comment>
<keyword evidence="3" id="KW-1185">Reference proteome</keyword>
<evidence type="ECO:0000313" key="3">
    <source>
        <dbReference type="Proteomes" id="UP000612585"/>
    </source>
</evidence>